<keyword evidence="5" id="KW-0472">Membrane</keyword>
<dbReference type="SUPFAM" id="SSF63829">
    <property type="entry name" value="Calcium-dependent phosphotriesterase"/>
    <property type="match status" value="1"/>
</dbReference>
<evidence type="ECO:0000256" key="1">
    <source>
        <dbReference type="ARBA" id="ARBA00004116"/>
    </source>
</evidence>
<dbReference type="GO" id="GO:0016787">
    <property type="term" value="F:hydrolase activity"/>
    <property type="evidence" value="ECO:0007669"/>
    <property type="project" value="TreeGrafter"/>
</dbReference>
<feature type="transmembrane region" description="Helical" evidence="5">
    <location>
        <begin position="77"/>
        <end position="101"/>
    </location>
</feature>
<evidence type="ECO:0000313" key="7">
    <source>
        <dbReference type="EMBL" id="KAH6833408.1"/>
    </source>
</evidence>
<comment type="subcellular location">
    <subcellularLocation>
        <location evidence="1">Vacuole</location>
    </subcellularLocation>
</comment>
<reference evidence="7 8" key="1">
    <citation type="journal article" date="2021" name="Nat. Commun.">
        <title>Incipient diploidization of the medicinal plant Perilla within 10,000 years.</title>
        <authorList>
            <person name="Zhang Y."/>
            <person name="Shen Q."/>
            <person name="Leng L."/>
            <person name="Zhang D."/>
            <person name="Chen S."/>
            <person name="Shi Y."/>
            <person name="Ning Z."/>
            <person name="Chen S."/>
        </authorList>
    </citation>
    <scope>NUCLEOTIDE SEQUENCE [LARGE SCALE GENOMIC DNA]</scope>
    <source>
        <strain evidence="8">cv. PC099</strain>
    </source>
</reference>
<evidence type="ECO:0000256" key="3">
    <source>
        <dbReference type="ARBA" id="ARBA00022554"/>
    </source>
</evidence>
<comment type="caution">
    <text evidence="7">The sequence shown here is derived from an EMBL/GenBank/DDBJ whole genome shotgun (WGS) entry which is preliminary data.</text>
</comment>
<organism evidence="7 8">
    <name type="scientific">Perilla frutescens var. hirtella</name>
    <name type="common">Perilla citriodora</name>
    <name type="synonym">Perilla setoyensis</name>
    <dbReference type="NCBI Taxonomy" id="608512"/>
    <lineage>
        <taxon>Eukaryota</taxon>
        <taxon>Viridiplantae</taxon>
        <taxon>Streptophyta</taxon>
        <taxon>Embryophyta</taxon>
        <taxon>Tracheophyta</taxon>
        <taxon>Spermatophyta</taxon>
        <taxon>Magnoliopsida</taxon>
        <taxon>eudicotyledons</taxon>
        <taxon>Gunneridae</taxon>
        <taxon>Pentapetalae</taxon>
        <taxon>asterids</taxon>
        <taxon>lamiids</taxon>
        <taxon>Lamiales</taxon>
        <taxon>Lamiaceae</taxon>
        <taxon>Nepetoideae</taxon>
        <taxon>Elsholtzieae</taxon>
        <taxon>Perilla</taxon>
    </lineage>
</organism>
<comment type="similarity">
    <text evidence="2">Belongs to the strictosidine synthase family.</text>
</comment>
<dbReference type="GO" id="GO:0005773">
    <property type="term" value="C:vacuole"/>
    <property type="evidence" value="ECO:0007669"/>
    <property type="project" value="UniProtKB-SubCell"/>
</dbReference>
<name>A0AAD4PB31_PERFH</name>
<evidence type="ECO:0000313" key="8">
    <source>
        <dbReference type="Proteomes" id="UP001190926"/>
    </source>
</evidence>
<protein>
    <submittedName>
        <fullName evidence="7">Calcium-dependent phosphotriesterase superfamily protein</fullName>
    </submittedName>
</protein>
<keyword evidence="4" id="KW-0325">Glycoprotein</keyword>
<evidence type="ECO:0000256" key="4">
    <source>
        <dbReference type="ARBA" id="ARBA00023180"/>
    </source>
</evidence>
<evidence type="ECO:0000259" key="6">
    <source>
        <dbReference type="Pfam" id="PF03088"/>
    </source>
</evidence>
<accession>A0AAD4PB31</accession>
<dbReference type="InterPro" id="IPR011042">
    <property type="entry name" value="6-blade_b-propeller_TolB-like"/>
</dbReference>
<dbReference type="PANTHER" id="PTHR10426">
    <property type="entry name" value="STRICTOSIDINE SYNTHASE-RELATED"/>
    <property type="match status" value="1"/>
</dbReference>
<dbReference type="GO" id="GO:0012505">
    <property type="term" value="C:endomembrane system"/>
    <property type="evidence" value="ECO:0007669"/>
    <property type="project" value="TreeGrafter"/>
</dbReference>
<proteinExistence type="inferred from homology"/>
<sequence length="123" mass="14081">MRYNRVDHMFILLEGEATGRLLRYDPSTKTTHVVEGLAFPNGVQFSKDQSFLLYTETTNCRIMKYLLKGPKTGMTKLVANPIYAFSNFILSFCVVSVRLQFPAPPIWLGFSIPDLVFQSVFYD</sequence>
<keyword evidence="5" id="KW-0812">Transmembrane</keyword>
<dbReference type="EMBL" id="SDAM02000058">
    <property type="protein sequence ID" value="KAH6833408.1"/>
    <property type="molecule type" value="Genomic_DNA"/>
</dbReference>
<gene>
    <name evidence="7" type="ORF">C2S53_012630</name>
</gene>
<keyword evidence="8" id="KW-1185">Reference proteome</keyword>
<keyword evidence="5" id="KW-1133">Transmembrane helix</keyword>
<evidence type="ECO:0000256" key="5">
    <source>
        <dbReference type="SAM" id="Phobius"/>
    </source>
</evidence>
<dbReference type="Proteomes" id="UP001190926">
    <property type="component" value="Unassembled WGS sequence"/>
</dbReference>
<dbReference type="AlphaFoldDB" id="A0AAD4PB31"/>
<dbReference type="Pfam" id="PF03088">
    <property type="entry name" value="Str_synth"/>
    <property type="match status" value="1"/>
</dbReference>
<feature type="domain" description="Strictosidine synthase conserved region" evidence="6">
    <location>
        <begin position="2"/>
        <end position="70"/>
    </location>
</feature>
<dbReference type="InterPro" id="IPR018119">
    <property type="entry name" value="Strictosidine_synth_cons-reg"/>
</dbReference>
<evidence type="ECO:0000256" key="2">
    <source>
        <dbReference type="ARBA" id="ARBA00009191"/>
    </source>
</evidence>
<keyword evidence="3" id="KW-0926">Vacuole</keyword>
<dbReference type="PANTHER" id="PTHR10426:SF21">
    <property type="entry name" value="PROTEIN STRICTOSIDINE SYNTHASE-LIKE 13"/>
    <property type="match status" value="1"/>
</dbReference>
<dbReference type="Gene3D" id="2.120.10.30">
    <property type="entry name" value="TolB, C-terminal domain"/>
    <property type="match status" value="1"/>
</dbReference>